<dbReference type="SUPFAM" id="SSF158499">
    <property type="entry name" value="DnaD domain-like"/>
    <property type="match status" value="1"/>
</dbReference>
<dbReference type="Proteomes" id="UP000270219">
    <property type="component" value="Unassembled WGS sequence"/>
</dbReference>
<comment type="caution">
    <text evidence="4">The sequence shown here is derived from an EMBL/GenBank/DDBJ whole genome shotgun (WGS) entry which is preliminary data.</text>
</comment>
<comment type="similarity">
    <text evidence="1">Belongs to the DnaB/DnaD family.</text>
</comment>
<sequence length="277" mass="31954">MNYLKELKAFKEWVTYQEISTNSIALWHTLMLINNATGWKERFNVPSITITQHCRLSKQRLSEARLQLVELGLIKYESGRKGKAPVYEMIPIEEPLYKRASDLSADQPQQISSENAGLISDNSILKLHQTYGANSDQSRTILKHKPKQDKNKNSSDSNGPENKNPFIVYEQNYGILRPYSREAMISWCDEIGDQIVIHAIELAVKRGGRSFSYIEEILKDWSNAKLESIDQVLAYEQEKKLNKKNMRPFEQRKSGKQEALFTELREEAKVNDAKRSS</sequence>
<dbReference type="AlphaFoldDB" id="A0A498D4U3"/>
<evidence type="ECO:0000259" key="3">
    <source>
        <dbReference type="Pfam" id="PF07261"/>
    </source>
</evidence>
<gene>
    <name evidence="4" type="ORF">D8M04_13505</name>
</gene>
<evidence type="ECO:0000313" key="4">
    <source>
        <dbReference type="EMBL" id="RLL43915.1"/>
    </source>
</evidence>
<dbReference type="InterPro" id="IPR053162">
    <property type="entry name" value="DnaD"/>
</dbReference>
<dbReference type="PANTHER" id="PTHR37293:SF5">
    <property type="entry name" value="DNA REPLICATION PROTEIN"/>
    <property type="match status" value="1"/>
</dbReference>
<reference evidence="4 5" key="1">
    <citation type="submission" date="2018-10" db="EMBL/GenBank/DDBJ databases">
        <title>Oceanobacillus sp. YLB-02 draft genome.</title>
        <authorList>
            <person name="Yu L."/>
        </authorList>
    </citation>
    <scope>NUCLEOTIDE SEQUENCE [LARGE SCALE GENOMIC DNA]</scope>
    <source>
        <strain evidence="4 5">YLB-02</strain>
    </source>
</reference>
<dbReference type="Pfam" id="PF07261">
    <property type="entry name" value="DnaB_2"/>
    <property type="match status" value="1"/>
</dbReference>
<evidence type="ECO:0000256" key="1">
    <source>
        <dbReference type="ARBA" id="ARBA00093462"/>
    </source>
</evidence>
<feature type="domain" description="DnaB/C C-terminal" evidence="3">
    <location>
        <begin position="168"/>
        <end position="236"/>
    </location>
</feature>
<protein>
    <submittedName>
        <fullName evidence="4">DnaD domain protein</fullName>
    </submittedName>
</protein>
<proteinExistence type="inferred from homology"/>
<dbReference type="OrthoDB" id="1047417at2"/>
<organism evidence="4 5">
    <name type="scientific">Oceanobacillus piezotolerans</name>
    <dbReference type="NCBI Taxonomy" id="2448030"/>
    <lineage>
        <taxon>Bacteria</taxon>
        <taxon>Bacillati</taxon>
        <taxon>Bacillota</taxon>
        <taxon>Bacilli</taxon>
        <taxon>Bacillales</taxon>
        <taxon>Bacillaceae</taxon>
        <taxon>Oceanobacillus</taxon>
    </lineage>
</organism>
<dbReference type="NCBIfam" id="TIGR01446">
    <property type="entry name" value="DnaD_dom"/>
    <property type="match status" value="1"/>
</dbReference>
<evidence type="ECO:0000313" key="5">
    <source>
        <dbReference type="Proteomes" id="UP000270219"/>
    </source>
</evidence>
<accession>A0A498D4U3</accession>
<name>A0A498D4U3_9BACI</name>
<feature type="region of interest" description="Disordered" evidence="2">
    <location>
        <begin position="143"/>
        <end position="165"/>
    </location>
</feature>
<evidence type="ECO:0000256" key="2">
    <source>
        <dbReference type="SAM" id="MobiDB-lite"/>
    </source>
</evidence>
<dbReference type="PANTHER" id="PTHR37293">
    <property type="entry name" value="PHAGE REPLICATION PROTEIN-RELATED"/>
    <property type="match status" value="1"/>
</dbReference>
<dbReference type="RefSeq" id="WP_121523833.1">
    <property type="nucleotide sequence ID" value="NZ_RCHR01000004.1"/>
</dbReference>
<dbReference type="InterPro" id="IPR006343">
    <property type="entry name" value="DnaB/C_C"/>
</dbReference>
<dbReference type="Gene3D" id="1.10.10.630">
    <property type="entry name" value="DnaD domain-like"/>
    <property type="match status" value="1"/>
</dbReference>
<dbReference type="InterPro" id="IPR034829">
    <property type="entry name" value="DnaD-like_sf"/>
</dbReference>
<dbReference type="EMBL" id="RCHR01000004">
    <property type="protein sequence ID" value="RLL43915.1"/>
    <property type="molecule type" value="Genomic_DNA"/>
</dbReference>
<keyword evidence="5" id="KW-1185">Reference proteome</keyword>